<sequence>MSQEPTDTPQPRGSRGPASRGTARGRAGLGGRPRLEAPTSRHLALTGTDTAIPAPPSSTTIPNSGDADDLPAPLSLTTIPGSGRADDSGTRLEEDLLAANAVGTRELVTVSSLQPAAPPAPSGDGGTRPSGTPDAQAVGLTTARAVPPCLLPSGMRAPTRAKRDADIFDETSSDCRRFLGPLQDSTRETTLVAQPRHSADQVRQTWFLEKQETVRHLREIAAAGSPGRPWTANFQSECLCLPVVTDPVALQVDLEELSFSGGPRDFTSVIATLQTMMHDAGYAFLNLVLTWGRTLSPELLAAQAGQFMSDVSCLWRLLMVEQVAWNEIARGRHYSVRRDGAPFQTLDSEVASAFPVEEDGDTLMLTSEEQELLGTAMVTRLRLAHVRPRDWSESDTSRPEPKRRRGSTDAPLSVHSWPGSDEDTRVWGGPIPEVVGTSSLASGDALMLTPDENMSSAGGGSQGSPGLEPSAAMVGVYMATTGSGTGQPYTAEQPTLYVPVAEYPPNLREADRQISELRAASAARDGQERIQNEEYRAAQTAQATQAKLSQEVWEYREAGLQERAARKTERRKAADQEFASPQAKVYVLEKERAQEREEGSSWKGCQKWSLTRKRHGQSQLTPRPPLTRSAVRRSPSAPLRRSLTPQDQHETRRLEVAILDPVRHLDSPSGHLLVDPGGPTLRACRPVLKRVFGSVDASASRPGDSHPWESGGPGAFGFPAAGGYAPGYGVSFRPFIAYDAVEPFDTSLSLDKRRAWWTKFQYTASSGGWREKELCIPVYSRLSHNPGTKAWVQQLPESARRSWRQLSDRFYKGFCRSTESPVERYLRLKQESRETPRAFLWRLNAAATKANVDFHSASGCRRHVNQFLKNLRDRELQLSLQGRVYFTTDELDGVHKQVEEMKQGMRRKPANDVQFGRHKPQGVEPQAPDTEDLRWEDEDDSGYGYQYDEENDEAYDGLVDQEEVSRRSSGVVEWPQRAFPKSSRPQGRRSSRSSQTLCSVPRV</sequence>
<organism evidence="2 3">
    <name type="scientific">Phytophthora megakarya</name>
    <dbReference type="NCBI Taxonomy" id="4795"/>
    <lineage>
        <taxon>Eukaryota</taxon>
        <taxon>Sar</taxon>
        <taxon>Stramenopiles</taxon>
        <taxon>Oomycota</taxon>
        <taxon>Peronosporomycetes</taxon>
        <taxon>Peronosporales</taxon>
        <taxon>Peronosporaceae</taxon>
        <taxon>Phytophthora</taxon>
    </lineage>
</organism>
<evidence type="ECO:0000313" key="2">
    <source>
        <dbReference type="EMBL" id="OWZ09059.1"/>
    </source>
</evidence>
<gene>
    <name evidence="2" type="ORF">PHMEG_00018298</name>
</gene>
<feature type="region of interest" description="Disordered" evidence="1">
    <location>
        <begin position="1"/>
        <end position="89"/>
    </location>
</feature>
<dbReference type="Proteomes" id="UP000198211">
    <property type="component" value="Unassembled WGS sequence"/>
</dbReference>
<name>A0A225VVP6_9STRA</name>
<dbReference type="EMBL" id="NBNE01002927">
    <property type="protein sequence ID" value="OWZ09059.1"/>
    <property type="molecule type" value="Genomic_DNA"/>
</dbReference>
<feature type="region of interest" description="Disordered" evidence="1">
    <location>
        <begin position="110"/>
        <end position="135"/>
    </location>
</feature>
<accession>A0A225VVP6</accession>
<feature type="compositionally biased region" description="Acidic residues" evidence="1">
    <location>
        <begin position="934"/>
        <end position="962"/>
    </location>
</feature>
<feature type="compositionally biased region" description="Low complexity" evidence="1">
    <location>
        <begin position="628"/>
        <end position="643"/>
    </location>
</feature>
<feature type="compositionally biased region" description="Basic and acidic residues" evidence="1">
    <location>
        <begin position="591"/>
        <end position="600"/>
    </location>
</feature>
<feature type="region of interest" description="Disordered" evidence="1">
    <location>
        <begin position="388"/>
        <end position="432"/>
    </location>
</feature>
<feature type="region of interest" description="Disordered" evidence="1">
    <location>
        <begin position="902"/>
        <end position="1003"/>
    </location>
</feature>
<proteinExistence type="predicted"/>
<keyword evidence="3" id="KW-1185">Reference proteome</keyword>
<feature type="compositionally biased region" description="Low complexity" evidence="1">
    <location>
        <begin position="11"/>
        <end position="26"/>
    </location>
</feature>
<feature type="compositionally biased region" description="Basic and acidic residues" evidence="1">
    <location>
        <begin position="388"/>
        <end position="400"/>
    </location>
</feature>
<dbReference type="OrthoDB" id="6774612at2759"/>
<dbReference type="AlphaFoldDB" id="A0A225VVP6"/>
<reference evidence="3" key="1">
    <citation type="submission" date="2017-03" db="EMBL/GenBank/DDBJ databases">
        <title>Phytopthora megakarya and P. palmivora, two closely related causual agents of cacao black pod achieved similar genome size and gene model numbers by different mechanisms.</title>
        <authorList>
            <person name="Ali S."/>
            <person name="Shao J."/>
            <person name="Larry D.J."/>
            <person name="Kronmiller B."/>
            <person name="Shen D."/>
            <person name="Strem M.D."/>
            <person name="Melnick R.L."/>
            <person name="Guiltinan M.J."/>
            <person name="Tyler B.M."/>
            <person name="Meinhardt L.W."/>
            <person name="Bailey B.A."/>
        </authorList>
    </citation>
    <scope>NUCLEOTIDE SEQUENCE [LARGE SCALE GENOMIC DNA]</scope>
    <source>
        <strain evidence="3">zdho120</strain>
    </source>
</reference>
<comment type="caution">
    <text evidence="2">The sequence shown here is derived from an EMBL/GenBank/DDBJ whole genome shotgun (WGS) entry which is preliminary data.</text>
</comment>
<evidence type="ECO:0000256" key="1">
    <source>
        <dbReference type="SAM" id="MobiDB-lite"/>
    </source>
</evidence>
<feature type="region of interest" description="Disordered" evidence="1">
    <location>
        <begin position="591"/>
        <end position="651"/>
    </location>
</feature>
<protein>
    <recommendedName>
        <fullName evidence="4">Retrotransposon gag domain-containing protein</fullName>
    </recommendedName>
</protein>
<evidence type="ECO:0008006" key="4">
    <source>
        <dbReference type="Google" id="ProtNLM"/>
    </source>
</evidence>
<evidence type="ECO:0000313" key="3">
    <source>
        <dbReference type="Proteomes" id="UP000198211"/>
    </source>
</evidence>